<dbReference type="CDD" id="cd00320">
    <property type="entry name" value="cpn10"/>
    <property type="match status" value="1"/>
</dbReference>
<dbReference type="RefSeq" id="WP_053941367.1">
    <property type="nucleotide sequence ID" value="NZ_BSCV01000012.1"/>
</dbReference>
<gene>
    <name evidence="3" type="primary">groES</name>
    <name evidence="3" type="synonym">groS</name>
    <name evidence="5" type="ORF">HAL011_14040</name>
    <name evidence="6" type="ORF">HAL013_09580</name>
    <name evidence="8" type="ORF">HAL07_09100</name>
    <name evidence="7" type="ORF">HAL09_04650</name>
</gene>
<dbReference type="Proteomes" id="UP000045175">
    <property type="component" value="Unassembled WGS sequence"/>
</dbReference>
<dbReference type="PANTHER" id="PTHR10772:SF58">
    <property type="entry name" value="CO-CHAPERONIN GROES"/>
    <property type="match status" value="1"/>
</dbReference>
<dbReference type="PRINTS" id="PR00297">
    <property type="entry name" value="CHAPERONIN10"/>
</dbReference>
<evidence type="ECO:0000313" key="8">
    <source>
        <dbReference type="EMBL" id="CRI32435.1"/>
    </source>
</evidence>
<dbReference type="InterPro" id="IPR020818">
    <property type="entry name" value="Chaperonin_GroES"/>
</dbReference>
<comment type="function">
    <text evidence="3 4">Together with the chaperonin GroEL, plays an essential role in assisting protein folding. The GroEL-GroES system forms a nano-cage that allows encapsulation of the non-native substrate proteins and provides a physical environment optimized to promote and accelerate protein folding. GroES binds to the apical surface of the GroEL ring, thereby capping the opening of the GroEL channel.</text>
</comment>
<proteinExistence type="inferred from homology"/>
<dbReference type="EMBL" id="CDMG01000004">
    <property type="protein sequence ID" value="CRI32435.1"/>
    <property type="molecule type" value="Genomic_DNA"/>
</dbReference>
<dbReference type="OrthoDB" id="9806791at2"/>
<protein>
    <recommendedName>
        <fullName evidence="3">Co-chaperonin GroES</fullName>
    </recommendedName>
    <alternativeName>
        <fullName evidence="3">10 kDa chaperonin</fullName>
    </alternativeName>
    <alternativeName>
        <fullName evidence="3">Chaperonin-10</fullName>
        <shortName evidence="3">Cpn10</shortName>
    </alternativeName>
</protein>
<evidence type="ECO:0000256" key="3">
    <source>
        <dbReference type="HAMAP-Rule" id="MF_00580"/>
    </source>
</evidence>
<dbReference type="Pfam" id="PF00166">
    <property type="entry name" value="Cpn10"/>
    <property type="match status" value="1"/>
</dbReference>
<evidence type="ECO:0000256" key="2">
    <source>
        <dbReference type="ARBA" id="ARBA00023186"/>
    </source>
</evidence>
<reference evidence="5" key="1">
    <citation type="submission" date="2014-12" db="EMBL/GenBank/DDBJ databases">
        <title>Whole genome sequences of four Staphylococcus schleiferi canine isolates.</title>
        <authorList>
            <person name="Misic A.M."/>
            <person name="Cain C."/>
            <person name="Morris D.O."/>
            <person name="Rankin S."/>
            <person name="Beiting D."/>
        </authorList>
    </citation>
    <scope>NUCLEOTIDE SEQUENCE</scope>
    <source>
        <strain evidence="5">ASB11</strain>
        <strain evidence="6">ASB13</strain>
        <strain evidence="8">ASB7</strain>
        <strain evidence="7">ASB9</strain>
    </source>
</reference>
<dbReference type="GO" id="GO:0005737">
    <property type="term" value="C:cytoplasm"/>
    <property type="evidence" value="ECO:0007669"/>
    <property type="project" value="UniProtKB-SubCell"/>
</dbReference>
<evidence type="ECO:0000313" key="5">
    <source>
        <dbReference type="EMBL" id="CRF41600.1"/>
    </source>
</evidence>
<dbReference type="EMBL" id="CDMH01000045">
    <property type="protein sequence ID" value="CRF42752.1"/>
    <property type="molecule type" value="Genomic_DNA"/>
</dbReference>
<dbReference type="GO" id="GO:0044183">
    <property type="term" value="F:protein folding chaperone"/>
    <property type="evidence" value="ECO:0007669"/>
    <property type="project" value="InterPro"/>
</dbReference>
<name>A0A0K2X3I4_9HELI</name>
<dbReference type="Gene3D" id="2.30.33.40">
    <property type="entry name" value="GroES chaperonin"/>
    <property type="match status" value="1"/>
</dbReference>
<dbReference type="InterPro" id="IPR018369">
    <property type="entry name" value="Chaprnonin_Cpn10_CS"/>
</dbReference>
<dbReference type="EMBL" id="CDML01000046">
    <property type="protein sequence ID" value="CRF41600.1"/>
    <property type="molecule type" value="Genomic_DNA"/>
</dbReference>
<dbReference type="InterPro" id="IPR011032">
    <property type="entry name" value="GroES-like_sf"/>
</dbReference>
<dbReference type="PROSITE" id="PS00681">
    <property type="entry name" value="CHAPERONINS_CPN10"/>
    <property type="match status" value="1"/>
</dbReference>
<evidence type="ECO:0000256" key="1">
    <source>
        <dbReference type="ARBA" id="ARBA00006975"/>
    </source>
</evidence>
<keyword evidence="5" id="KW-0346">Stress response</keyword>
<dbReference type="HAMAP" id="MF_00580">
    <property type="entry name" value="CH10"/>
    <property type="match status" value="1"/>
</dbReference>
<sequence>MFKPLGERVLVERLEEEKKTASGIIIPDNAKEKPQMGVVKAVSHKISEGCKCLKEGDVVAFGKYKGTEIVLGGKEFMVLELEDVLGVVDSCCHGHEHGHKKGDHKHEGDCCHSH</sequence>
<dbReference type="InterPro" id="IPR037124">
    <property type="entry name" value="Chaperonin_GroES_sf"/>
</dbReference>
<comment type="subcellular location">
    <subcellularLocation>
        <location evidence="3">Cytoplasm</location>
    </subcellularLocation>
</comment>
<evidence type="ECO:0000256" key="4">
    <source>
        <dbReference type="RuleBase" id="RU000535"/>
    </source>
</evidence>
<dbReference type="GeneID" id="82131879"/>
<comment type="similarity">
    <text evidence="1 3 4">Belongs to the GroES chaperonin family.</text>
</comment>
<dbReference type="PANTHER" id="PTHR10772">
    <property type="entry name" value="10 KDA HEAT SHOCK PROTEIN"/>
    <property type="match status" value="1"/>
</dbReference>
<reference evidence="10 11" key="2">
    <citation type="submission" date="2014-12" db="EMBL/GenBank/DDBJ databases">
        <authorList>
            <person name="Jaenicke S."/>
        </authorList>
    </citation>
    <scope>NUCLEOTIDE SEQUENCE [LARGE SCALE GENOMIC DNA]</scope>
</reference>
<dbReference type="Proteomes" id="UP000041394">
    <property type="component" value="Unassembled WGS sequence"/>
</dbReference>
<dbReference type="Proteomes" id="UP000038622">
    <property type="component" value="Unassembled WGS sequence"/>
</dbReference>
<dbReference type="Proteomes" id="UP000043437">
    <property type="component" value="Unassembled WGS sequence"/>
</dbReference>
<evidence type="ECO:0000313" key="6">
    <source>
        <dbReference type="EMBL" id="CRF42752.1"/>
    </source>
</evidence>
<keyword evidence="9" id="KW-1185">Reference proteome</keyword>
<organism evidence="5 9">
    <name type="scientific">Helicobacter ailurogastricus</name>
    <dbReference type="NCBI Taxonomy" id="1578720"/>
    <lineage>
        <taxon>Bacteria</taxon>
        <taxon>Pseudomonadati</taxon>
        <taxon>Campylobacterota</taxon>
        <taxon>Epsilonproteobacteria</taxon>
        <taxon>Campylobacterales</taxon>
        <taxon>Helicobacteraceae</taxon>
        <taxon>Helicobacter</taxon>
    </lineage>
</organism>
<evidence type="ECO:0000313" key="9">
    <source>
        <dbReference type="Proteomes" id="UP000038622"/>
    </source>
</evidence>
<comment type="subunit">
    <text evidence="3">Heptamer of 7 subunits arranged in a ring. Interacts with the chaperonin GroEL.</text>
</comment>
<dbReference type="EMBL" id="CDMN01000017">
    <property type="protein sequence ID" value="CRF43906.1"/>
    <property type="molecule type" value="Genomic_DNA"/>
</dbReference>
<dbReference type="NCBIfam" id="NF001537">
    <property type="entry name" value="PRK00364.3-3"/>
    <property type="match status" value="1"/>
</dbReference>
<dbReference type="GO" id="GO:0005524">
    <property type="term" value="F:ATP binding"/>
    <property type="evidence" value="ECO:0007669"/>
    <property type="project" value="InterPro"/>
</dbReference>
<evidence type="ECO:0000313" key="7">
    <source>
        <dbReference type="EMBL" id="CRF43906.1"/>
    </source>
</evidence>
<dbReference type="GO" id="GO:0046872">
    <property type="term" value="F:metal ion binding"/>
    <property type="evidence" value="ECO:0007669"/>
    <property type="project" value="TreeGrafter"/>
</dbReference>
<dbReference type="SMART" id="SM00883">
    <property type="entry name" value="Cpn10"/>
    <property type="match status" value="1"/>
</dbReference>
<keyword evidence="2 3" id="KW-0143">Chaperone</keyword>
<dbReference type="AlphaFoldDB" id="A0A0K2X3I4"/>
<keyword evidence="3" id="KW-0963">Cytoplasm</keyword>
<evidence type="ECO:0000313" key="11">
    <source>
        <dbReference type="Proteomes" id="UP000043437"/>
    </source>
</evidence>
<dbReference type="STRING" id="1578720.HAL011_14040"/>
<accession>A0A0K2X3I4</accession>
<dbReference type="SUPFAM" id="SSF50129">
    <property type="entry name" value="GroES-like"/>
    <property type="match status" value="1"/>
</dbReference>
<reference evidence="9" key="3">
    <citation type="submission" date="2014-12" db="EMBL/GenBank/DDBJ databases">
        <authorList>
            <person name="Smet A."/>
        </authorList>
    </citation>
    <scope>NUCLEOTIDE SEQUENCE [LARGE SCALE GENOMIC DNA]</scope>
</reference>
<evidence type="ECO:0000313" key="10">
    <source>
        <dbReference type="Proteomes" id="UP000041394"/>
    </source>
</evidence>
<dbReference type="FunFam" id="2.30.33.40:FF:000001">
    <property type="entry name" value="10 kDa chaperonin"/>
    <property type="match status" value="1"/>
</dbReference>
<dbReference type="GO" id="GO:0051087">
    <property type="term" value="F:protein-folding chaperone binding"/>
    <property type="evidence" value="ECO:0007669"/>
    <property type="project" value="TreeGrafter"/>
</dbReference>
<dbReference type="GO" id="GO:0051082">
    <property type="term" value="F:unfolded protein binding"/>
    <property type="evidence" value="ECO:0007669"/>
    <property type="project" value="TreeGrafter"/>
</dbReference>